<feature type="non-terminal residue" evidence="2">
    <location>
        <position position="81"/>
    </location>
</feature>
<protein>
    <submittedName>
        <fullName evidence="2">Uncharacterized protein</fullName>
    </submittedName>
</protein>
<feature type="compositionally biased region" description="Polar residues" evidence="1">
    <location>
        <begin position="59"/>
        <end position="69"/>
    </location>
</feature>
<evidence type="ECO:0000313" key="2">
    <source>
        <dbReference type="EMBL" id="CEK51029.1"/>
    </source>
</evidence>
<evidence type="ECO:0000256" key="1">
    <source>
        <dbReference type="SAM" id="MobiDB-lite"/>
    </source>
</evidence>
<proteinExistence type="predicted"/>
<gene>
    <name evidence="2" type="primary">ORF12285</name>
</gene>
<name>A0A0B6Y4H2_9EUPU</name>
<dbReference type="AlphaFoldDB" id="A0A0B6Y4H2"/>
<feature type="non-terminal residue" evidence="2">
    <location>
        <position position="1"/>
    </location>
</feature>
<reference evidence="2" key="1">
    <citation type="submission" date="2014-12" db="EMBL/GenBank/DDBJ databases">
        <title>Insight into the proteome of Arion vulgaris.</title>
        <authorList>
            <person name="Aradska J."/>
            <person name="Bulat T."/>
            <person name="Smidak R."/>
            <person name="Sarate P."/>
            <person name="Gangsoo J."/>
            <person name="Sialana F."/>
            <person name="Bilban M."/>
            <person name="Lubec G."/>
        </authorList>
    </citation>
    <scope>NUCLEOTIDE SEQUENCE</scope>
    <source>
        <tissue evidence="2">Skin</tissue>
    </source>
</reference>
<feature type="compositionally biased region" description="Low complexity" evidence="1">
    <location>
        <begin position="14"/>
        <end position="28"/>
    </location>
</feature>
<feature type="region of interest" description="Disordered" evidence="1">
    <location>
        <begin position="1"/>
        <end position="28"/>
    </location>
</feature>
<dbReference type="EMBL" id="HACG01004164">
    <property type="protein sequence ID" value="CEK51029.1"/>
    <property type="molecule type" value="Transcribed_RNA"/>
</dbReference>
<organism evidence="2">
    <name type="scientific">Arion vulgaris</name>
    <dbReference type="NCBI Taxonomy" id="1028688"/>
    <lineage>
        <taxon>Eukaryota</taxon>
        <taxon>Metazoa</taxon>
        <taxon>Spiralia</taxon>
        <taxon>Lophotrochozoa</taxon>
        <taxon>Mollusca</taxon>
        <taxon>Gastropoda</taxon>
        <taxon>Heterobranchia</taxon>
        <taxon>Euthyneura</taxon>
        <taxon>Panpulmonata</taxon>
        <taxon>Eupulmonata</taxon>
        <taxon>Stylommatophora</taxon>
        <taxon>Helicina</taxon>
        <taxon>Arionoidea</taxon>
        <taxon>Arionidae</taxon>
        <taxon>Arion</taxon>
    </lineage>
</organism>
<accession>A0A0B6Y4H2</accession>
<sequence>VTQSPQYVKAGEQTPSSTNLSTSSTPPVVSTIIPPVVSTTAPQIVSSAPPLMSTPPPVQTLTYSSSPTLAQVAPHTPTSSA</sequence>
<feature type="region of interest" description="Disordered" evidence="1">
    <location>
        <begin position="47"/>
        <end position="81"/>
    </location>
</feature>